<evidence type="ECO:0000313" key="2">
    <source>
        <dbReference type="EMBL" id="PIR93515.1"/>
    </source>
</evidence>
<gene>
    <name evidence="2" type="ORF">COT99_00420</name>
</gene>
<evidence type="ECO:0000313" key="3">
    <source>
        <dbReference type="Proteomes" id="UP000228626"/>
    </source>
</evidence>
<organism evidence="2 3">
    <name type="scientific">Candidatus Falkowbacteria bacterium CG10_big_fil_rev_8_21_14_0_10_43_10</name>
    <dbReference type="NCBI Taxonomy" id="1974567"/>
    <lineage>
        <taxon>Bacteria</taxon>
        <taxon>Candidatus Falkowiibacteriota</taxon>
    </lineage>
</organism>
<reference evidence="3" key="1">
    <citation type="submission" date="2017-09" db="EMBL/GenBank/DDBJ databases">
        <title>Depth-based differentiation of microbial function through sediment-hosted aquifers and enrichment of novel symbionts in the deep terrestrial subsurface.</title>
        <authorList>
            <person name="Probst A.J."/>
            <person name="Ladd B."/>
            <person name="Jarett J.K."/>
            <person name="Geller-Mcgrath D.E."/>
            <person name="Sieber C.M.K."/>
            <person name="Emerson J.B."/>
            <person name="Anantharaman K."/>
            <person name="Thomas B.C."/>
            <person name="Malmstrom R."/>
            <person name="Stieglmeier M."/>
            <person name="Klingl A."/>
            <person name="Woyke T."/>
            <person name="Ryan C.M."/>
            <person name="Banfield J.F."/>
        </authorList>
    </citation>
    <scope>NUCLEOTIDE SEQUENCE [LARGE SCALE GENOMIC DNA]</scope>
</reference>
<accession>A0A2H0V370</accession>
<comment type="caution">
    <text evidence="2">The sequence shown here is derived from an EMBL/GenBank/DDBJ whole genome shotgun (WGS) entry which is preliminary data.</text>
</comment>
<evidence type="ECO:0000259" key="1">
    <source>
        <dbReference type="Pfam" id="PF18931"/>
    </source>
</evidence>
<feature type="domain" description="DUF5680" evidence="1">
    <location>
        <begin position="59"/>
        <end position="163"/>
    </location>
</feature>
<sequence length="165" mass="19641">MSNQHNSNFHRSFLNFLHAAHLKTYAGTDEERKKTKCAAPKILGHQEYLYREKNWTYFDSYAGHTFPPGKEIVFYKNKPFWAMSYQGQYINNEKTTPKEAYEFLKDALRNTTPSSPLRGPKKYIKGDWEYIFKKEGGWEYFTGKEKVYYQKKLIFFQDIMGSIIK</sequence>
<dbReference type="Pfam" id="PF18931">
    <property type="entry name" value="DUF5680"/>
    <property type="match status" value="1"/>
</dbReference>
<dbReference type="EMBL" id="PFAR01000005">
    <property type="protein sequence ID" value="PIR93515.1"/>
    <property type="molecule type" value="Genomic_DNA"/>
</dbReference>
<proteinExistence type="predicted"/>
<protein>
    <recommendedName>
        <fullName evidence="1">DUF5680 domain-containing protein</fullName>
    </recommendedName>
</protein>
<dbReference type="AlphaFoldDB" id="A0A2H0V370"/>
<dbReference type="Proteomes" id="UP000228626">
    <property type="component" value="Unassembled WGS sequence"/>
</dbReference>
<name>A0A2H0V370_9BACT</name>
<dbReference type="InterPro" id="IPR043735">
    <property type="entry name" value="DUF5680"/>
</dbReference>